<dbReference type="EMBL" id="BOPF01000004">
    <property type="protein sequence ID" value="GIJ44636.1"/>
    <property type="molecule type" value="Genomic_DNA"/>
</dbReference>
<feature type="region of interest" description="Disordered" evidence="1">
    <location>
        <begin position="104"/>
        <end position="125"/>
    </location>
</feature>
<evidence type="ECO:0000313" key="4">
    <source>
        <dbReference type="Proteomes" id="UP000619260"/>
    </source>
</evidence>
<feature type="domain" description="Trypsin-co-occurring" evidence="2">
    <location>
        <begin position="8"/>
        <end position="100"/>
    </location>
</feature>
<dbReference type="RefSeq" id="WP_239152529.1">
    <property type="nucleotide sequence ID" value="NZ_BOPF01000004.1"/>
</dbReference>
<feature type="compositionally biased region" description="Polar residues" evidence="1">
    <location>
        <begin position="104"/>
        <end position="119"/>
    </location>
</feature>
<sequence>MLLPVDLNGVSVLVETTSIGGTEPTSGRNRRTERASDMFADAQTVIEEMAISALETGRRICSRAGKPDQLEIQFGLKFATQGTIIVASASAEASLVVKIVFGATPSNDSDTVDSTTAPASGQDEQ</sequence>
<dbReference type="InterPro" id="IPR045794">
    <property type="entry name" value="Trypco1"/>
</dbReference>
<dbReference type="NCBIfam" id="NF041216">
    <property type="entry name" value="CU044_2847_fam"/>
    <property type="match status" value="1"/>
</dbReference>
<organism evidence="3 4">
    <name type="scientific">Virgisporangium aliadipatigenens</name>
    <dbReference type="NCBI Taxonomy" id="741659"/>
    <lineage>
        <taxon>Bacteria</taxon>
        <taxon>Bacillati</taxon>
        <taxon>Actinomycetota</taxon>
        <taxon>Actinomycetes</taxon>
        <taxon>Micromonosporales</taxon>
        <taxon>Micromonosporaceae</taxon>
        <taxon>Virgisporangium</taxon>
    </lineage>
</organism>
<dbReference type="AlphaFoldDB" id="A0A8J4DP85"/>
<dbReference type="Proteomes" id="UP000619260">
    <property type="component" value="Unassembled WGS sequence"/>
</dbReference>
<reference evidence="3" key="1">
    <citation type="submission" date="2021-01" db="EMBL/GenBank/DDBJ databases">
        <title>Whole genome shotgun sequence of Virgisporangium aliadipatigenens NBRC 105644.</title>
        <authorList>
            <person name="Komaki H."/>
            <person name="Tamura T."/>
        </authorList>
    </citation>
    <scope>NUCLEOTIDE SEQUENCE</scope>
    <source>
        <strain evidence="3">NBRC 105644</strain>
    </source>
</reference>
<name>A0A8J4DP85_9ACTN</name>
<keyword evidence="4" id="KW-1185">Reference proteome</keyword>
<evidence type="ECO:0000256" key="1">
    <source>
        <dbReference type="SAM" id="MobiDB-lite"/>
    </source>
</evidence>
<gene>
    <name evidence="3" type="ORF">Val02_15220</name>
</gene>
<evidence type="ECO:0000313" key="3">
    <source>
        <dbReference type="EMBL" id="GIJ44636.1"/>
    </source>
</evidence>
<evidence type="ECO:0000259" key="2">
    <source>
        <dbReference type="Pfam" id="PF19493"/>
    </source>
</evidence>
<comment type="caution">
    <text evidence="3">The sequence shown here is derived from an EMBL/GenBank/DDBJ whole genome shotgun (WGS) entry which is preliminary data.</text>
</comment>
<accession>A0A8J4DP85</accession>
<dbReference type="Pfam" id="PF19493">
    <property type="entry name" value="Trypco1"/>
    <property type="match status" value="1"/>
</dbReference>
<proteinExistence type="predicted"/>
<protein>
    <recommendedName>
        <fullName evidence="2">Trypsin-co-occurring domain-containing protein</fullName>
    </recommendedName>
</protein>